<evidence type="ECO:0000256" key="1">
    <source>
        <dbReference type="ARBA" id="ARBA00007806"/>
    </source>
</evidence>
<evidence type="ECO:0000313" key="6">
    <source>
        <dbReference type="Proteomes" id="UP000285864"/>
    </source>
</evidence>
<keyword evidence="2" id="KW-0378">Hydrolase</keyword>
<evidence type="ECO:0000256" key="2">
    <source>
        <dbReference type="RuleBase" id="RU361185"/>
    </source>
</evidence>
<dbReference type="Gene3D" id="3.20.20.80">
    <property type="entry name" value="Glycosidases"/>
    <property type="match status" value="1"/>
</dbReference>
<feature type="domain" description="Glycosyl hydrolase family 31 C-terminal" evidence="4">
    <location>
        <begin position="125"/>
        <end position="186"/>
    </location>
</feature>
<comment type="similarity">
    <text evidence="1 2">Belongs to the glycosyl hydrolase 31 family.</text>
</comment>
<dbReference type="GO" id="GO:0004553">
    <property type="term" value="F:hydrolase activity, hydrolyzing O-glycosyl compounds"/>
    <property type="evidence" value="ECO:0007669"/>
    <property type="project" value="InterPro"/>
</dbReference>
<dbReference type="Pfam" id="PF21365">
    <property type="entry name" value="Glyco_hydro_31_3rd"/>
    <property type="match status" value="1"/>
</dbReference>
<dbReference type="InterPro" id="IPR013780">
    <property type="entry name" value="Glyco_hydro_b"/>
</dbReference>
<dbReference type="InterPro" id="IPR048395">
    <property type="entry name" value="Glyco_hydro_31_C"/>
</dbReference>
<evidence type="ECO:0000259" key="4">
    <source>
        <dbReference type="Pfam" id="PF21365"/>
    </source>
</evidence>
<evidence type="ECO:0000259" key="3">
    <source>
        <dbReference type="Pfam" id="PF01055"/>
    </source>
</evidence>
<dbReference type="PANTHER" id="PTHR43863:SF2">
    <property type="entry name" value="MALTASE-GLUCOAMYLASE"/>
    <property type="match status" value="1"/>
</dbReference>
<dbReference type="EMBL" id="QRUU01000003">
    <property type="protein sequence ID" value="RGR99992.1"/>
    <property type="molecule type" value="Genomic_DNA"/>
</dbReference>
<evidence type="ECO:0000313" key="5">
    <source>
        <dbReference type="EMBL" id="RGR99992.1"/>
    </source>
</evidence>
<proteinExistence type="inferred from homology"/>
<dbReference type="Proteomes" id="UP000285864">
    <property type="component" value="Unassembled WGS sequence"/>
</dbReference>
<organism evidence="5 6">
    <name type="scientific">Phocaeicola coprocola</name>
    <dbReference type="NCBI Taxonomy" id="310298"/>
    <lineage>
        <taxon>Bacteria</taxon>
        <taxon>Pseudomonadati</taxon>
        <taxon>Bacteroidota</taxon>
        <taxon>Bacteroidia</taxon>
        <taxon>Bacteroidales</taxon>
        <taxon>Bacteroidaceae</taxon>
        <taxon>Phocaeicola</taxon>
    </lineage>
</organism>
<comment type="caution">
    <text evidence="5">The sequence shown here is derived from an EMBL/GenBank/DDBJ whole genome shotgun (WGS) entry which is preliminary data.</text>
</comment>
<name>A0A412GYI2_9BACT</name>
<dbReference type="Gene3D" id="2.60.40.1180">
    <property type="entry name" value="Golgi alpha-mannosidase II"/>
    <property type="match status" value="1"/>
</dbReference>
<dbReference type="RefSeq" id="WP_118482858.1">
    <property type="nucleotide sequence ID" value="NZ_CAUELD010000018.1"/>
</dbReference>
<keyword evidence="2" id="KW-0326">Glycosidase</keyword>
<dbReference type="InterPro" id="IPR000322">
    <property type="entry name" value="Glyco_hydro_31_TIM"/>
</dbReference>
<accession>A0A412GYI2</accession>
<dbReference type="SUPFAM" id="SSF51011">
    <property type="entry name" value="Glycosyl hydrolase domain"/>
    <property type="match status" value="1"/>
</dbReference>
<dbReference type="InterPro" id="IPR017853">
    <property type="entry name" value="GH"/>
</dbReference>
<protein>
    <submittedName>
        <fullName evidence="5">Uncharacterized protein</fullName>
    </submittedName>
</protein>
<reference evidence="5 6" key="1">
    <citation type="submission" date="2018-08" db="EMBL/GenBank/DDBJ databases">
        <title>A genome reference for cultivated species of the human gut microbiota.</title>
        <authorList>
            <person name="Zou Y."/>
            <person name="Xue W."/>
            <person name="Luo G."/>
        </authorList>
    </citation>
    <scope>NUCLEOTIDE SEQUENCE [LARGE SCALE GENOMIC DNA]</scope>
    <source>
        <strain evidence="5 6">AF24-2</strain>
    </source>
</reference>
<dbReference type="GO" id="GO:0005975">
    <property type="term" value="P:carbohydrate metabolic process"/>
    <property type="evidence" value="ECO:0007669"/>
    <property type="project" value="InterPro"/>
</dbReference>
<dbReference type="InterPro" id="IPR051816">
    <property type="entry name" value="Glycosyl_Hydrolase_31"/>
</dbReference>
<keyword evidence="6" id="KW-1185">Reference proteome</keyword>
<dbReference type="SUPFAM" id="SSF51445">
    <property type="entry name" value="(Trans)glycosidases"/>
    <property type="match status" value="1"/>
</dbReference>
<sequence>MESHRYQIGFSGDSYSIWKSLEFLPYFNSIASSVLYGYWSHDLGGYQFAKGVSLLDKELFVRWMLFGAFSSIMRTHSMKNAAMNKEPCTFDQTYLEVLHNTIQQRYHIAPYVYTMARKTYDEAISICRLMYYDYSETDEAYQFKNQYMFGGEMLVAPITSPMKEGFASVKVWFSEGNDWYEWPQGTFLKVVK</sequence>
<dbReference type="PANTHER" id="PTHR43863">
    <property type="entry name" value="HYDROLASE, PUTATIVE (AFU_ORTHOLOGUE AFUA_1G03140)-RELATED"/>
    <property type="match status" value="1"/>
</dbReference>
<feature type="domain" description="Glycoside hydrolase family 31 TIM barrel" evidence="3">
    <location>
        <begin position="3"/>
        <end position="115"/>
    </location>
</feature>
<gene>
    <name evidence="5" type="ORF">DWY20_01440</name>
</gene>
<dbReference type="AlphaFoldDB" id="A0A412GYI2"/>
<dbReference type="Pfam" id="PF01055">
    <property type="entry name" value="Glyco_hydro_31_2nd"/>
    <property type="match status" value="1"/>
</dbReference>